<proteinExistence type="predicted"/>
<dbReference type="Proteomes" id="UP000033736">
    <property type="component" value="Unassembled WGS sequence"/>
</dbReference>
<evidence type="ECO:0000313" key="2">
    <source>
        <dbReference type="Proteomes" id="UP000033736"/>
    </source>
</evidence>
<sequence>MSIYDLEKNCGIGDSTIMHFIKENSTKKSLSTPVIIALAQYFNMSIDYMIGRSQPI</sequence>
<comment type="caution">
    <text evidence="1">The sequence shown here is derived from an EMBL/GenBank/DDBJ whole genome shotgun (WGS) entry which is preliminary data.</text>
</comment>
<gene>
    <name evidence="1" type="ORF">RAT170B_1674</name>
</gene>
<dbReference type="GO" id="GO:0003677">
    <property type="term" value="F:DNA binding"/>
    <property type="evidence" value="ECO:0007669"/>
    <property type="project" value="UniProtKB-KW"/>
</dbReference>
<dbReference type="InterPro" id="IPR010982">
    <property type="entry name" value="Lambda_DNA-bd_dom_sf"/>
</dbReference>
<protein>
    <submittedName>
        <fullName evidence="1">Cro/C1-type HTH DNA-binding domain protein</fullName>
    </submittedName>
</protein>
<dbReference type="AlphaFoldDB" id="A0A0F3RCA5"/>
<reference evidence="1 2" key="1">
    <citation type="submission" date="2015-01" db="EMBL/GenBank/DDBJ databases">
        <title>Genome Sequencing of Rickettsiales /home/snadendla/prok_pipe/test/illegal_ec_num.txt.</title>
        <authorList>
            <person name="Daugherty S.C."/>
            <person name="Su Q."/>
            <person name="Abolude K."/>
            <person name="Beier-Sexton M."/>
            <person name="Carlyon J.A."/>
            <person name="Carter R."/>
            <person name="Day N.P."/>
            <person name="Dumler S.J."/>
            <person name="Dyachenko V."/>
            <person name="Godinez A."/>
            <person name="Kurtti T.J."/>
            <person name="Lichay M."/>
            <person name="Mullins K.E."/>
            <person name="Ott S."/>
            <person name="Pappas-Brown V."/>
            <person name="Paris D.H."/>
            <person name="Patel P."/>
            <person name="Richards A.L."/>
            <person name="Sadzewicz L."/>
            <person name="Sears K."/>
            <person name="Seidman D."/>
            <person name="Sengamalay N."/>
            <person name="Stenos J."/>
            <person name="Tallon L.J."/>
            <person name="Vincent G."/>
            <person name="Fraser C.M."/>
            <person name="Munderloh U."/>
            <person name="Dunning-Hotopp J.C."/>
        </authorList>
    </citation>
    <scope>NUCLEOTIDE SEQUENCE [LARGE SCALE GENOMIC DNA]</scope>
    <source>
        <strain evidence="1 2">T170-B</strain>
    </source>
</reference>
<accession>A0A0F3RCA5</accession>
<keyword evidence="1" id="KW-0238">DNA-binding</keyword>
<dbReference type="EMBL" id="LAOQ01000015">
    <property type="protein sequence ID" value="KJW03732.1"/>
    <property type="molecule type" value="Genomic_DNA"/>
</dbReference>
<dbReference type="PATRIC" id="fig|1268837.3.peg.589"/>
<name>A0A0F3RCA5_9RICK</name>
<evidence type="ECO:0000313" key="1">
    <source>
        <dbReference type="EMBL" id="KJW03732.1"/>
    </source>
</evidence>
<organism evidence="1 2">
    <name type="scientific">Rickettsia argasii T170-B</name>
    <dbReference type="NCBI Taxonomy" id="1268837"/>
    <lineage>
        <taxon>Bacteria</taxon>
        <taxon>Pseudomonadati</taxon>
        <taxon>Pseudomonadota</taxon>
        <taxon>Alphaproteobacteria</taxon>
        <taxon>Rickettsiales</taxon>
        <taxon>Rickettsiaceae</taxon>
        <taxon>Rickettsieae</taxon>
        <taxon>Rickettsia</taxon>
        <taxon>spotted fever group</taxon>
    </lineage>
</organism>
<keyword evidence="2" id="KW-1185">Reference proteome</keyword>
<dbReference type="Gene3D" id="1.10.260.40">
    <property type="entry name" value="lambda repressor-like DNA-binding domains"/>
    <property type="match status" value="1"/>
</dbReference>